<dbReference type="AlphaFoldDB" id="A0AAV4SFH6"/>
<comment type="caution">
    <text evidence="1">The sequence shown here is derived from an EMBL/GenBank/DDBJ whole genome shotgun (WGS) entry which is preliminary data.</text>
</comment>
<sequence length="190" mass="21488">MQKRLLSRISRYFSSTTIVLFNGDQVILVMSDSKKSEILRHYLVSLDVPISVQRPLLSGFRGGDQVILTDPSEILRHYLVSLDVLISVQRPLLSGFRGGDQVILVMSDSKNNLTCDRLILVKFFDTISYLSTCLISVQRPLLSGFRGGDQVILVMSDSKNNLTCDRLILVKFFDTISYLSTCLFQFNDHC</sequence>
<protein>
    <submittedName>
        <fullName evidence="1">Uncharacterized protein</fullName>
    </submittedName>
</protein>
<keyword evidence="2" id="KW-1185">Reference proteome</keyword>
<gene>
    <name evidence="1" type="ORF">CDAR_411521</name>
</gene>
<reference evidence="1 2" key="1">
    <citation type="submission" date="2021-06" db="EMBL/GenBank/DDBJ databases">
        <title>Caerostris darwini draft genome.</title>
        <authorList>
            <person name="Kono N."/>
            <person name="Arakawa K."/>
        </authorList>
    </citation>
    <scope>NUCLEOTIDE SEQUENCE [LARGE SCALE GENOMIC DNA]</scope>
</reference>
<dbReference type="EMBL" id="BPLQ01007740">
    <property type="protein sequence ID" value="GIY32069.1"/>
    <property type="molecule type" value="Genomic_DNA"/>
</dbReference>
<proteinExistence type="predicted"/>
<organism evidence="1 2">
    <name type="scientific">Caerostris darwini</name>
    <dbReference type="NCBI Taxonomy" id="1538125"/>
    <lineage>
        <taxon>Eukaryota</taxon>
        <taxon>Metazoa</taxon>
        <taxon>Ecdysozoa</taxon>
        <taxon>Arthropoda</taxon>
        <taxon>Chelicerata</taxon>
        <taxon>Arachnida</taxon>
        <taxon>Araneae</taxon>
        <taxon>Araneomorphae</taxon>
        <taxon>Entelegynae</taxon>
        <taxon>Araneoidea</taxon>
        <taxon>Araneidae</taxon>
        <taxon>Caerostris</taxon>
    </lineage>
</organism>
<name>A0AAV4SFH6_9ARAC</name>
<accession>A0AAV4SFH6</accession>
<evidence type="ECO:0000313" key="1">
    <source>
        <dbReference type="EMBL" id="GIY32069.1"/>
    </source>
</evidence>
<evidence type="ECO:0000313" key="2">
    <source>
        <dbReference type="Proteomes" id="UP001054837"/>
    </source>
</evidence>
<dbReference type="Proteomes" id="UP001054837">
    <property type="component" value="Unassembled WGS sequence"/>
</dbReference>